<dbReference type="EMBL" id="CP030140">
    <property type="protein sequence ID" value="AWX69577.1"/>
    <property type="molecule type" value="Genomic_DNA"/>
</dbReference>
<dbReference type="KEGG" id="mane:DP065_02320"/>
<organism evidence="1 2">
    <name type="scientific">[Mycoplasma] anseris</name>
    <dbReference type="NCBI Taxonomy" id="92400"/>
    <lineage>
        <taxon>Bacteria</taxon>
        <taxon>Bacillati</taxon>
        <taxon>Mycoplasmatota</taxon>
        <taxon>Mycoplasmoidales</taxon>
        <taxon>Metamycoplasmataceae</taxon>
        <taxon>Metamycoplasma</taxon>
    </lineage>
</organism>
<name>A0A2Z4NDH3_9BACT</name>
<proteinExistence type="predicted"/>
<gene>
    <name evidence="1" type="ORF">DP065_02320</name>
</gene>
<evidence type="ECO:0000313" key="1">
    <source>
        <dbReference type="EMBL" id="AWX69577.1"/>
    </source>
</evidence>
<accession>A0A2Z4NDH3</accession>
<dbReference type="AlphaFoldDB" id="A0A2Z4NDH3"/>
<dbReference type="Proteomes" id="UP000250218">
    <property type="component" value="Chromosome"/>
</dbReference>
<sequence>MLLLFNLEAVVNMYKLQYLSKRNHLLKIKDYQKLRVSNKLLGYTYNQKAIKFIKTLLMLYVLPLCKNIVVSKAQYIKKNLFKRQRYIIAKL</sequence>
<evidence type="ECO:0000313" key="2">
    <source>
        <dbReference type="Proteomes" id="UP000250218"/>
    </source>
</evidence>
<protein>
    <submittedName>
        <fullName evidence="1">Uncharacterized protein</fullName>
    </submittedName>
</protein>
<keyword evidence="2" id="KW-1185">Reference proteome</keyword>
<reference evidence="2" key="1">
    <citation type="submission" date="2018-06" db="EMBL/GenBank/DDBJ databases">
        <title>Complete genome sequences of Mycoplasma anatis, M. anseris and M. cloacale type strains.</title>
        <authorList>
            <person name="Grozner D."/>
            <person name="Forro B."/>
            <person name="Sulyok K.M."/>
            <person name="Marton S."/>
            <person name="Kreizinger Z."/>
            <person name="Banyai K."/>
            <person name="Gyuranecz M."/>
        </authorList>
    </citation>
    <scope>NUCLEOTIDE SEQUENCE [LARGE SCALE GENOMIC DNA]</scope>
    <source>
        <strain evidence="2">ATCC 49234</strain>
    </source>
</reference>